<name>A0ABU0IRP4_9CAUL</name>
<dbReference type="RefSeq" id="WP_307349513.1">
    <property type="nucleotide sequence ID" value="NZ_JAUSVS010000004.1"/>
</dbReference>
<feature type="domain" description="TPM" evidence="4">
    <location>
        <begin position="35"/>
        <end position="158"/>
    </location>
</feature>
<evidence type="ECO:0000259" key="4">
    <source>
        <dbReference type="Pfam" id="PF04536"/>
    </source>
</evidence>
<evidence type="ECO:0000313" key="6">
    <source>
        <dbReference type="Proteomes" id="UP001228905"/>
    </source>
</evidence>
<keyword evidence="6" id="KW-1185">Reference proteome</keyword>
<feature type="region of interest" description="Disordered" evidence="1">
    <location>
        <begin position="318"/>
        <end position="349"/>
    </location>
</feature>
<protein>
    <recommendedName>
        <fullName evidence="4">TPM domain-containing protein</fullName>
    </recommendedName>
</protein>
<evidence type="ECO:0000256" key="1">
    <source>
        <dbReference type="SAM" id="MobiDB-lite"/>
    </source>
</evidence>
<organism evidence="5 6">
    <name type="scientific">Caulobacter ginsengisoli</name>
    <dbReference type="NCBI Taxonomy" id="400775"/>
    <lineage>
        <taxon>Bacteria</taxon>
        <taxon>Pseudomonadati</taxon>
        <taxon>Pseudomonadota</taxon>
        <taxon>Alphaproteobacteria</taxon>
        <taxon>Caulobacterales</taxon>
        <taxon>Caulobacteraceae</taxon>
        <taxon>Caulobacter</taxon>
    </lineage>
</organism>
<proteinExistence type="predicted"/>
<accession>A0ABU0IRP4</accession>
<comment type="caution">
    <text evidence="5">The sequence shown here is derived from an EMBL/GenBank/DDBJ whole genome shotgun (WGS) entry which is preliminary data.</text>
</comment>
<evidence type="ECO:0000256" key="3">
    <source>
        <dbReference type="SAM" id="SignalP"/>
    </source>
</evidence>
<keyword evidence="2" id="KW-0812">Transmembrane</keyword>
<dbReference type="EMBL" id="JAUSVS010000004">
    <property type="protein sequence ID" value="MDQ0464679.1"/>
    <property type="molecule type" value="Genomic_DNA"/>
</dbReference>
<keyword evidence="3" id="KW-0732">Signal</keyword>
<keyword evidence="2" id="KW-0472">Membrane</keyword>
<dbReference type="PANTHER" id="PTHR30373">
    <property type="entry name" value="UPF0603 PROTEIN YGCG"/>
    <property type="match status" value="1"/>
</dbReference>
<feature type="chain" id="PRO_5045252205" description="TPM domain-containing protein" evidence="3">
    <location>
        <begin position="25"/>
        <end position="349"/>
    </location>
</feature>
<dbReference type="PANTHER" id="PTHR30373:SF2">
    <property type="entry name" value="UPF0603 PROTEIN YGCG"/>
    <property type="match status" value="1"/>
</dbReference>
<reference evidence="5 6" key="1">
    <citation type="submission" date="2023-07" db="EMBL/GenBank/DDBJ databases">
        <title>Genomic Encyclopedia of Type Strains, Phase IV (KMG-IV): sequencing the most valuable type-strain genomes for metagenomic binning, comparative biology and taxonomic classification.</title>
        <authorList>
            <person name="Goeker M."/>
        </authorList>
    </citation>
    <scope>NUCLEOTIDE SEQUENCE [LARGE SCALE GENOMIC DNA]</scope>
    <source>
        <strain evidence="5 6">DSM 18695</strain>
    </source>
</reference>
<dbReference type="InterPro" id="IPR007621">
    <property type="entry name" value="TPM_dom"/>
</dbReference>
<gene>
    <name evidence="5" type="ORF">QO010_002463</name>
</gene>
<keyword evidence="2" id="KW-1133">Transmembrane helix</keyword>
<evidence type="ECO:0000256" key="2">
    <source>
        <dbReference type="SAM" id="Phobius"/>
    </source>
</evidence>
<dbReference type="Proteomes" id="UP001228905">
    <property type="component" value="Unassembled WGS sequence"/>
</dbReference>
<dbReference type="Gene3D" id="3.10.310.50">
    <property type="match status" value="1"/>
</dbReference>
<sequence length="349" mass="33475">MIRGTLRGLVLGLMLAFTAQVALAGPTFPELTGRVVDQAEVLSAETEATLAKDLEGLETRTGHQFVVVTVPSLQGLEIEDYGILLGRKWGIGRKGANDGVLLLVAPKQRKVRIEVGYGLESVLTDDDAGAIITQAIVPKFKAGDIDGGVSAGAEAIIKQIDSASPPPAAAGASPLSSAGAAGAPTAPASGGVSLGTVILIAVVVALLVRMLGGGRKTQVVYAGMPGAPMTQAGVPVAGAVDASGAPIMGAAMDNGMGNAGGGGGGGGGVLPGLIMGAGAGAGGMLLANRIRNGSWFGGGGGRGGGGLFGGGGGRSSGGGLFSGGGSSGGRSSYRGGGGSFGGGGASGSW</sequence>
<feature type="signal peptide" evidence="3">
    <location>
        <begin position="1"/>
        <end position="24"/>
    </location>
</feature>
<evidence type="ECO:0000313" key="5">
    <source>
        <dbReference type="EMBL" id="MDQ0464679.1"/>
    </source>
</evidence>
<dbReference type="Pfam" id="PF04536">
    <property type="entry name" value="TPM_phosphatase"/>
    <property type="match status" value="1"/>
</dbReference>
<feature type="transmembrane region" description="Helical" evidence="2">
    <location>
        <begin position="190"/>
        <end position="208"/>
    </location>
</feature>